<accession>A0A9W6TUH1</accession>
<keyword evidence="2" id="KW-1185">Reference proteome</keyword>
<evidence type="ECO:0000313" key="1">
    <source>
        <dbReference type="EMBL" id="GMF22610.1"/>
    </source>
</evidence>
<dbReference type="EMBL" id="BSXW01000446">
    <property type="protein sequence ID" value="GMF22610.1"/>
    <property type="molecule type" value="Genomic_DNA"/>
</dbReference>
<sequence length="132" mass="14658">MFWRRGGYCHVVIFDIVDLEAKGAISTTDLIMGELPSDKELLCEDSCDARTLVLVCGAVGRAIMKLFEYKVEPEQHAAMAYVTDVLDSLGVARNGTIAKEALCKFMVSDRFAVHYVKQCTGEGVFSIFLFCF</sequence>
<evidence type="ECO:0000313" key="2">
    <source>
        <dbReference type="Proteomes" id="UP001165083"/>
    </source>
</evidence>
<name>A0A9W6TUH1_9STRA</name>
<dbReference type="OrthoDB" id="823504at2759"/>
<reference evidence="1" key="1">
    <citation type="submission" date="2023-04" db="EMBL/GenBank/DDBJ databases">
        <title>Phytophthora lilii NBRC 32176.</title>
        <authorList>
            <person name="Ichikawa N."/>
            <person name="Sato H."/>
            <person name="Tonouchi N."/>
        </authorList>
    </citation>
    <scope>NUCLEOTIDE SEQUENCE</scope>
    <source>
        <strain evidence="1">NBRC 32176</strain>
    </source>
</reference>
<comment type="caution">
    <text evidence="1">The sequence shown here is derived from an EMBL/GenBank/DDBJ whole genome shotgun (WGS) entry which is preliminary data.</text>
</comment>
<organism evidence="1 2">
    <name type="scientific">Phytophthora lilii</name>
    <dbReference type="NCBI Taxonomy" id="2077276"/>
    <lineage>
        <taxon>Eukaryota</taxon>
        <taxon>Sar</taxon>
        <taxon>Stramenopiles</taxon>
        <taxon>Oomycota</taxon>
        <taxon>Peronosporomycetes</taxon>
        <taxon>Peronosporales</taxon>
        <taxon>Peronosporaceae</taxon>
        <taxon>Phytophthora</taxon>
    </lineage>
</organism>
<gene>
    <name evidence="1" type="ORF">Plil01_000904400</name>
</gene>
<protein>
    <submittedName>
        <fullName evidence="1">Unnamed protein product</fullName>
    </submittedName>
</protein>
<dbReference type="AlphaFoldDB" id="A0A9W6TUH1"/>
<dbReference type="Proteomes" id="UP001165083">
    <property type="component" value="Unassembled WGS sequence"/>
</dbReference>
<proteinExistence type="predicted"/>